<keyword evidence="6" id="KW-0406">Ion transport</keyword>
<keyword evidence="5 8" id="KW-1133">Transmembrane helix</keyword>
<dbReference type="eggNOG" id="COG0168">
    <property type="taxonomic scope" value="Bacteria"/>
</dbReference>
<comment type="caution">
    <text evidence="9">The sequence shown here is derived from an EMBL/GenBank/DDBJ whole genome shotgun (WGS) entry which is preliminary data.</text>
</comment>
<sequence length="449" mass="49029">MKHLFSRLSPAQKIILSFLLVIFCGSLLLSLPWVQTASSQAGYLDHLFTAVSMVCVTGLFTRSVVDTYNVWGQLLCMLLIQIGGLGILTFIGFFTMESRKKLSLKDRRILRDSFSYGHNRTLGQFVRSIFITTFTIEGLGALLLMIRFIPKFGLRKGIFNSIFLAVSAFCNAGFDNFGNDSLLGLQTDVLVNITLALLIITGGLGFMVWFDLATKLGGKQKGLHFHTKVVLLLTAGLLVFGTVASLWTEYNNPGTIGNLSFGNKLLVSFFQTVSMRTAGFASIDYTAARPVTLFIYLLQMFLGGAPGGTAGGLKITTFLVLLLFARKEILGLPHTNMGRRTLAPQLVQKAFGVTVIFQLTFLLGLLALGLVTDSSHRFIYLIFETVSALATVGVTANITTSLNTAGMIVIMLLMFIGRVGPLTLMVSLNHYQPKKAATLHYSKADIMIG</sequence>
<keyword evidence="10" id="KW-1185">Reference proteome</keyword>
<comment type="subcellular location">
    <subcellularLocation>
        <location evidence="1">Cell membrane</location>
        <topology evidence="1">Multi-pass membrane protein</topology>
    </subcellularLocation>
</comment>
<evidence type="ECO:0000256" key="3">
    <source>
        <dbReference type="ARBA" id="ARBA00022475"/>
    </source>
</evidence>
<feature type="transmembrane region" description="Helical" evidence="8">
    <location>
        <begin position="47"/>
        <end position="65"/>
    </location>
</feature>
<feature type="transmembrane region" description="Helical" evidence="8">
    <location>
        <begin position="158"/>
        <end position="177"/>
    </location>
</feature>
<evidence type="ECO:0000256" key="8">
    <source>
        <dbReference type="SAM" id="Phobius"/>
    </source>
</evidence>
<feature type="transmembrane region" description="Helical" evidence="8">
    <location>
        <begin position="300"/>
        <end position="325"/>
    </location>
</feature>
<gene>
    <name evidence="9" type="ORF">SSIN_0922</name>
</gene>
<proteinExistence type="predicted"/>
<feature type="transmembrane region" description="Helical" evidence="8">
    <location>
        <begin position="74"/>
        <end position="96"/>
    </location>
</feature>
<dbReference type="EMBL" id="JPEN01000060">
    <property type="protein sequence ID" value="KGM37305.1"/>
    <property type="molecule type" value="Genomic_DNA"/>
</dbReference>
<keyword evidence="4 8" id="KW-0812">Transmembrane</keyword>
<dbReference type="Pfam" id="PF02386">
    <property type="entry name" value="TrkH"/>
    <property type="match status" value="1"/>
</dbReference>
<evidence type="ECO:0000256" key="7">
    <source>
        <dbReference type="ARBA" id="ARBA00023136"/>
    </source>
</evidence>
<feature type="transmembrane region" description="Helical" evidence="8">
    <location>
        <begin position="405"/>
        <end position="426"/>
    </location>
</feature>
<dbReference type="InterPro" id="IPR003445">
    <property type="entry name" value="Cat_transpt"/>
</dbReference>
<keyword evidence="3" id="KW-1003">Cell membrane</keyword>
<keyword evidence="2" id="KW-0813">Transport</keyword>
<dbReference type="PATRIC" id="fig|176090.4.peg.894"/>
<dbReference type="GO" id="GO:0008324">
    <property type="term" value="F:monoatomic cation transmembrane transporter activity"/>
    <property type="evidence" value="ECO:0007669"/>
    <property type="project" value="InterPro"/>
</dbReference>
<dbReference type="AlphaFoldDB" id="A0A0A0DGX8"/>
<feature type="transmembrane region" description="Helical" evidence="8">
    <location>
        <begin position="189"/>
        <end position="209"/>
    </location>
</feature>
<accession>A0A0A0DGX8</accession>
<reference evidence="9 10" key="1">
    <citation type="submission" date="2014-06" db="EMBL/GenBank/DDBJ databases">
        <authorList>
            <person name="Teng J.L."/>
            <person name="Huang Y."/>
            <person name="Tse H."/>
            <person name="Lau S.K."/>
            <person name="Woo P.C."/>
        </authorList>
    </citation>
    <scope>NUCLEOTIDE SEQUENCE [LARGE SCALE GENOMIC DNA]</scope>
    <source>
        <strain evidence="9 10">HKU4</strain>
    </source>
</reference>
<dbReference type="RefSeq" id="WP_037616239.1">
    <property type="nucleotide sequence ID" value="NZ_JPEN01000060.1"/>
</dbReference>
<feature type="transmembrane region" description="Helical" evidence="8">
    <location>
        <begin position="350"/>
        <end position="371"/>
    </location>
</feature>
<dbReference type="STRING" id="176090.SSIN_0922"/>
<evidence type="ECO:0000256" key="5">
    <source>
        <dbReference type="ARBA" id="ARBA00022989"/>
    </source>
</evidence>
<evidence type="ECO:0000256" key="1">
    <source>
        <dbReference type="ARBA" id="ARBA00004651"/>
    </source>
</evidence>
<organism evidence="9 10">
    <name type="scientific">Streptococcus sinensis</name>
    <dbReference type="NCBI Taxonomy" id="176090"/>
    <lineage>
        <taxon>Bacteria</taxon>
        <taxon>Bacillati</taxon>
        <taxon>Bacillota</taxon>
        <taxon>Bacilli</taxon>
        <taxon>Lactobacillales</taxon>
        <taxon>Streptococcaceae</taxon>
        <taxon>Streptococcus</taxon>
    </lineage>
</organism>
<dbReference type="GO" id="GO:0005886">
    <property type="term" value="C:plasma membrane"/>
    <property type="evidence" value="ECO:0007669"/>
    <property type="project" value="UniProtKB-SubCell"/>
</dbReference>
<dbReference type="PANTHER" id="PTHR32024:SF1">
    <property type="entry name" value="KTR SYSTEM POTASSIUM UPTAKE PROTEIN B"/>
    <property type="match status" value="1"/>
</dbReference>
<name>A0A0A0DGX8_9STRE</name>
<keyword evidence="7 8" id="KW-0472">Membrane</keyword>
<evidence type="ECO:0000256" key="2">
    <source>
        <dbReference type="ARBA" id="ARBA00022448"/>
    </source>
</evidence>
<protein>
    <submittedName>
        <fullName evidence="9">Potassium uptake protein, integral membrane component, KtrB</fullName>
    </submittedName>
</protein>
<dbReference type="GO" id="GO:0030001">
    <property type="term" value="P:metal ion transport"/>
    <property type="evidence" value="ECO:0007669"/>
    <property type="project" value="UniProtKB-ARBA"/>
</dbReference>
<evidence type="ECO:0000313" key="10">
    <source>
        <dbReference type="Proteomes" id="UP000030019"/>
    </source>
</evidence>
<evidence type="ECO:0000256" key="6">
    <source>
        <dbReference type="ARBA" id="ARBA00023065"/>
    </source>
</evidence>
<evidence type="ECO:0000256" key="4">
    <source>
        <dbReference type="ARBA" id="ARBA00022692"/>
    </source>
</evidence>
<feature type="transmembrane region" description="Helical" evidence="8">
    <location>
        <begin position="125"/>
        <end position="146"/>
    </location>
</feature>
<feature type="transmembrane region" description="Helical" evidence="8">
    <location>
        <begin position="378"/>
        <end position="399"/>
    </location>
</feature>
<feature type="transmembrane region" description="Helical" evidence="8">
    <location>
        <begin position="229"/>
        <end position="248"/>
    </location>
</feature>
<dbReference type="PANTHER" id="PTHR32024">
    <property type="entry name" value="TRK SYSTEM POTASSIUM UPTAKE PROTEIN TRKG-RELATED"/>
    <property type="match status" value="1"/>
</dbReference>
<dbReference type="Proteomes" id="UP000030019">
    <property type="component" value="Unassembled WGS sequence"/>
</dbReference>
<evidence type="ECO:0000313" key="9">
    <source>
        <dbReference type="EMBL" id="KGM37305.1"/>
    </source>
</evidence>